<protein>
    <submittedName>
        <fullName evidence="6">Uronate dehydrogenase</fullName>
    </submittedName>
</protein>
<proteinExistence type="inferred from homology"/>
<dbReference type="RefSeq" id="WP_176967715.1">
    <property type="nucleotide sequence ID" value="NZ_FNNC01000003.1"/>
</dbReference>
<dbReference type="AlphaFoldDB" id="A0A1H2UGF5"/>
<dbReference type="EMBL" id="FNNC01000003">
    <property type="protein sequence ID" value="SDW55175.1"/>
    <property type="molecule type" value="Genomic_DNA"/>
</dbReference>
<organism evidence="6 7">
    <name type="scientific">Marinococcus luteus</name>
    <dbReference type="NCBI Taxonomy" id="1122204"/>
    <lineage>
        <taxon>Bacteria</taxon>
        <taxon>Bacillati</taxon>
        <taxon>Bacillota</taxon>
        <taxon>Bacilli</taxon>
        <taxon>Bacillales</taxon>
        <taxon>Bacillaceae</taxon>
        <taxon>Marinococcus</taxon>
    </lineage>
</organism>
<evidence type="ECO:0000313" key="7">
    <source>
        <dbReference type="Proteomes" id="UP000199488"/>
    </source>
</evidence>
<comment type="similarity">
    <text evidence="1">Belongs to the NAD(P)-dependent epimerase/dehydratase family.</text>
</comment>
<keyword evidence="7" id="KW-1185">Reference proteome</keyword>
<gene>
    <name evidence="6" type="ORF">SAMN05421781_1710</name>
</gene>
<accession>A0A1H2UGF5</accession>
<evidence type="ECO:0000313" key="6">
    <source>
        <dbReference type="EMBL" id="SDW55175.1"/>
    </source>
</evidence>
<sequence>MQKVLLTGAAGTIGTVLRNYLSKRFDLVLTDAKAPEDLTSEEAFMEADITSKAEVRELMQGVDAVIHLGGIPVESDFESIEQVNIKGTFHVMEAAAEAGVERLIFASSIHAVGFYPADEWVDEASPVRPDTLYGVSKAYGEALGRYYHDKFGLKGIGVRICNFQDRPASEHDLENWFSPRDAERLFEAALTCALPEYLIVYGISNNTRARFKNTRAKEIGYEPEENAEDYAGEVEAGSHPKKGGDFTAKDFGKESGR</sequence>
<feature type="compositionally biased region" description="Basic and acidic residues" evidence="4">
    <location>
        <begin position="236"/>
        <end position="257"/>
    </location>
</feature>
<evidence type="ECO:0000256" key="4">
    <source>
        <dbReference type="SAM" id="MobiDB-lite"/>
    </source>
</evidence>
<feature type="domain" description="NAD-dependent epimerase/dehydratase" evidence="5">
    <location>
        <begin position="4"/>
        <end position="163"/>
    </location>
</feature>
<name>A0A1H2UGF5_9BACI</name>
<dbReference type="PANTHER" id="PTHR43103:SF5">
    <property type="entry name" value="4-EPIMERASE, PUTATIVE (AFU_ORTHOLOGUE AFUA_7G00360)-RELATED"/>
    <property type="match status" value="1"/>
</dbReference>
<dbReference type="Proteomes" id="UP000199488">
    <property type="component" value="Unassembled WGS sequence"/>
</dbReference>
<dbReference type="STRING" id="1122204.SAMN05421781_1710"/>
<keyword evidence="3" id="KW-0520">NAD</keyword>
<evidence type="ECO:0000256" key="3">
    <source>
        <dbReference type="ARBA" id="ARBA00023027"/>
    </source>
</evidence>
<evidence type="ECO:0000256" key="1">
    <source>
        <dbReference type="ARBA" id="ARBA00007637"/>
    </source>
</evidence>
<feature type="region of interest" description="Disordered" evidence="4">
    <location>
        <begin position="222"/>
        <end position="257"/>
    </location>
</feature>
<feature type="compositionally biased region" description="Acidic residues" evidence="4">
    <location>
        <begin position="222"/>
        <end position="232"/>
    </location>
</feature>
<evidence type="ECO:0000259" key="5">
    <source>
        <dbReference type="Pfam" id="PF01370"/>
    </source>
</evidence>
<dbReference type="InterPro" id="IPR001509">
    <property type="entry name" value="Epimerase_deHydtase"/>
</dbReference>
<dbReference type="Gene3D" id="3.40.50.720">
    <property type="entry name" value="NAD(P)-binding Rossmann-like Domain"/>
    <property type="match status" value="1"/>
</dbReference>
<dbReference type="InterPro" id="IPR036291">
    <property type="entry name" value="NAD(P)-bd_dom_sf"/>
</dbReference>
<dbReference type="SUPFAM" id="SSF51735">
    <property type="entry name" value="NAD(P)-binding Rossmann-fold domains"/>
    <property type="match status" value="1"/>
</dbReference>
<dbReference type="GO" id="GO:0016491">
    <property type="term" value="F:oxidoreductase activity"/>
    <property type="evidence" value="ECO:0007669"/>
    <property type="project" value="UniProtKB-KW"/>
</dbReference>
<evidence type="ECO:0000256" key="2">
    <source>
        <dbReference type="ARBA" id="ARBA00023002"/>
    </source>
</evidence>
<reference evidence="6 7" key="1">
    <citation type="submission" date="2016-10" db="EMBL/GenBank/DDBJ databases">
        <authorList>
            <person name="de Groot N.N."/>
        </authorList>
    </citation>
    <scope>NUCLEOTIDE SEQUENCE [LARGE SCALE GENOMIC DNA]</scope>
    <source>
        <strain evidence="6 7">DSM 23126</strain>
    </source>
</reference>
<dbReference type="PANTHER" id="PTHR43103">
    <property type="entry name" value="NUCLEOSIDE-DIPHOSPHATE-SUGAR EPIMERASE"/>
    <property type="match status" value="1"/>
</dbReference>
<keyword evidence="2" id="KW-0560">Oxidoreductase</keyword>
<dbReference type="Pfam" id="PF01370">
    <property type="entry name" value="Epimerase"/>
    <property type="match status" value="1"/>
</dbReference>